<sequence>MEDPAMLRVANTPCRSRVTASWAGTEIEVLEFGPLEDIARPIGSDRLSLRAALREAGGHIDARLQPWKPLDNAYHGNDHLSLIAGSAEAYGHTERIEQFRCAVVHFPDELMRDASDSEQIHATLGTRLMFEHRAMWDIADKLAQECVAPGTGRRLYCESLVGLLAVEIVRWRQSQTRAANKGGLAPYRLRRVFDYIEANLGTEIALVDLATMAELSLPHFMRAFRASTGEAPLRFIMQRRVKHAQSLLLKGDTPLVSIAHDCGFADQAHMTTCFRRLAGTTPARFRRDRS</sequence>
<evidence type="ECO:0000313" key="6">
    <source>
        <dbReference type="Proteomes" id="UP000253501"/>
    </source>
</evidence>
<evidence type="ECO:0000259" key="4">
    <source>
        <dbReference type="PROSITE" id="PS01124"/>
    </source>
</evidence>
<evidence type="ECO:0000256" key="1">
    <source>
        <dbReference type="ARBA" id="ARBA00023015"/>
    </source>
</evidence>
<dbReference type="SUPFAM" id="SSF46689">
    <property type="entry name" value="Homeodomain-like"/>
    <property type="match status" value="2"/>
</dbReference>
<dbReference type="Gene3D" id="1.10.10.60">
    <property type="entry name" value="Homeodomain-like"/>
    <property type="match status" value="1"/>
</dbReference>
<name>A0A367PBQ7_CUPNE</name>
<comment type="caution">
    <text evidence="5">The sequence shown here is derived from an EMBL/GenBank/DDBJ whole genome shotgun (WGS) entry which is preliminary data.</text>
</comment>
<dbReference type="PANTHER" id="PTHR46796:SF6">
    <property type="entry name" value="ARAC SUBFAMILY"/>
    <property type="match status" value="1"/>
</dbReference>
<reference evidence="5 6" key="1">
    <citation type="submission" date="2018-04" db="EMBL/GenBank/DDBJ databases">
        <title>Cupriavidus necator CR12 genome sequencing and assembly.</title>
        <authorList>
            <person name="Ben Fekih I."/>
            <person name="Mazhar H.S."/>
            <person name="Bello S.K."/>
            <person name="Rensing C."/>
        </authorList>
    </citation>
    <scope>NUCLEOTIDE SEQUENCE [LARGE SCALE GENOMIC DNA]</scope>
    <source>
        <strain evidence="5 6">CR12</strain>
    </source>
</reference>
<evidence type="ECO:0000256" key="2">
    <source>
        <dbReference type="ARBA" id="ARBA00023125"/>
    </source>
</evidence>
<dbReference type="AlphaFoldDB" id="A0A367PBQ7"/>
<gene>
    <name evidence="5" type="ORF">DDK22_27370</name>
</gene>
<accession>A0A367PBQ7</accession>
<dbReference type="PANTHER" id="PTHR46796">
    <property type="entry name" value="HTH-TYPE TRANSCRIPTIONAL ACTIVATOR RHAS-RELATED"/>
    <property type="match status" value="1"/>
</dbReference>
<dbReference type="SMART" id="SM00342">
    <property type="entry name" value="HTH_ARAC"/>
    <property type="match status" value="1"/>
</dbReference>
<evidence type="ECO:0000256" key="3">
    <source>
        <dbReference type="ARBA" id="ARBA00023163"/>
    </source>
</evidence>
<dbReference type="InterPro" id="IPR018060">
    <property type="entry name" value="HTH_AraC"/>
</dbReference>
<dbReference type="Proteomes" id="UP000253501">
    <property type="component" value="Unassembled WGS sequence"/>
</dbReference>
<dbReference type="EMBL" id="QDHA01000077">
    <property type="protein sequence ID" value="RCJ05300.1"/>
    <property type="molecule type" value="Genomic_DNA"/>
</dbReference>
<protein>
    <submittedName>
        <fullName evidence="5">AraC family transcriptional regulator</fullName>
    </submittedName>
</protein>
<dbReference type="Pfam" id="PF12833">
    <property type="entry name" value="HTH_18"/>
    <property type="match status" value="1"/>
</dbReference>
<organism evidence="5 6">
    <name type="scientific">Cupriavidus necator</name>
    <name type="common">Alcaligenes eutrophus</name>
    <name type="synonym">Ralstonia eutropha</name>
    <dbReference type="NCBI Taxonomy" id="106590"/>
    <lineage>
        <taxon>Bacteria</taxon>
        <taxon>Pseudomonadati</taxon>
        <taxon>Pseudomonadota</taxon>
        <taxon>Betaproteobacteria</taxon>
        <taxon>Burkholderiales</taxon>
        <taxon>Burkholderiaceae</taxon>
        <taxon>Cupriavidus</taxon>
    </lineage>
</organism>
<feature type="domain" description="HTH araC/xylS-type" evidence="4">
    <location>
        <begin position="190"/>
        <end position="288"/>
    </location>
</feature>
<dbReference type="InterPro" id="IPR050204">
    <property type="entry name" value="AraC_XylS_family_regulators"/>
</dbReference>
<dbReference type="GO" id="GO:0003700">
    <property type="term" value="F:DNA-binding transcription factor activity"/>
    <property type="evidence" value="ECO:0007669"/>
    <property type="project" value="InterPro"/>
</dbReference>
<proteinExistence type="predicted"/>
<keyword evidence="2" id="KW-0238">DNA-binding</keyword>
<keyword evidence="1" id="KW-0805">Transcription regulation</keyword>
<evidence type="ECO:0000313" key="5">
    <source>
        <dbReference type="EMBL" id="RCJ05300.1"/>
    </source>
</evidence>
<dbReference type="InterPro" id="IPR009057">
    <property type="entry name" value="Homeodomain-like_sf"/>
</dbReference>
<keyword evidence="3" id="KW-0804">Transcription</keyword>
<dbReference type="GO" id="GO:0043565">
    <property type="term" value="F:sequence-specific DNA binding"/>
    <property type="evidence" value="ECO:0007669"/>
    <property type="project" value="InterPro"/>
</dbReference>
<dbReference type="PROSITE" id="PS01124">
    <property type="entry name" value="HTH_ARAC_FAMILY_2"/>
    <property type="match status" value="1"/>
</dbReference>